<name>A0A430AVL8_9ENTE</name>
<reference evidence="3 4" key="1">
    <citation type="submission" date="2017-05" db="EMBL/GenBank/DDBJ databases">
        <title>Vagococcus spp. assemblies.</title>
        <authorList>
            <person name="Gulvik C.A."/>
        </authorList>
    </citation>
    <scope>NUCLEOTIDE SEQUENCE [LARGE SCALE GENOMIC DNA]</scope>
    <source>
        <strain evidence="3 4">LMG 24798</strain>
    </source>
</reference>
<dbReference type="SUPFAM" id="SSF63829">
    <property type="entry name" value="Calcium-dependent phosphotriesterase"/>
    <property type="match status" value="1"/>
</dbReference>
<dbReference type="RefSeq" id="WP_126813560.1">
    <property type="nucleotide sequence ID" value="NZ_NGKC01000006.1"/>
</dbReference>
<evidence type="ECO:0000313" key="3">
    <source>
        <dbReference type="EMBL" id="RSU12114.1"/>
    </source>
</evidence>
<dbReference type="Pfam" id="PF17170">
    <property type="entry name" value="DUF5128"/>
    <property type="match status" value="1"/>
</dbReference>
<dbReference type="InterPro" id="IPR001258">
    <property type="entry name" value="NHL_repeat"/>
</dbReference>
<gene>
    <name evidence="3" type="ORF">CBF27_06720</name>
</gene>
<evidence type="ECO:0008006" key="5">
    <source>
        <dbReference type="Google" id="ProtNLM"/>
    </source>
</evidence>
<keyword evidence="1" id="KW-0677">Repeat</keyword>
<dbReference type="Proteomes" id="UP000286773">
    <property type="component" value="Unassembled WGS sequence"/>
</dbReference>
<dbReference type="PANTHER" id="PTHR24104:SF25">
    <property type="entry name" value="PROTEIN LIN-41"/>
    <property type="match status" value="1"/>
</dbReference>
<dbReference type="InterPro" id="IPR050952">
    <property type="entry name" value="TRIM-NHL_E3_ligases"/>
</dbReference>
<dbReference type="AlphaFoldDB" id="A0A430AVL8"/>
<keyword evidence="4" id="KW-1185">Reference proteome</keyword>
<comment type="caution">
    <text evidence="3">The sequence shown here is derived from an EMBL/GenBank/DDBJ whole genome shotgun (WGS) entry which is preliminary data.</text>
</comment>
<dbReference type="GO" id="GO:0000209">
    <property type="term" value="P:protein polyubiquitination"/>
    <property type="evidence" value="ECO:0007669"/>
    <property type="project" value="TreeGrafter"/>
</dbReference>
<evidence type="ECO:0000256" key="2">
    <source>
        <dbReference type="PROSITE-ProRule" id="PRU00504"/>
    </source>
</evidence>
<dbReference type="Gene3D" id="2.120.10.30">
    <property type="entry name" value="TolB, C-terminal domain"/>
    <property type="match status" value="1"/>
</dbReference>
<sequence length="341" mass="38325">MKKKRIVLAVFCLTAGITITGCKETENQKLVKDSRKEVLQIYDADDKLFDAENHALATLTDVYTSDYTVEDWVVTDVKEPAGIVCRDNEVIISDRKNDCLIKADYDGNVLKKIGQTGSGKSEFLSPGAIAEYDNEVYVIDQGNNRVQVFDTDLSYVREVKLKDKTKSDPHFEPNRISVNHEGLYVTSLLLSDEGAVDNYMDGQSKEAGKNFIGTSSRYNNNIYLINSMVRYYDKKEDSFGARGGGPEWLIKIKNDTIEKVCELPQGLYITDFALDDKGIVCLSGSGEGVYRLNWQGEYVETFAYIKGLNDELVPQLSITKEQEHYIAMPEAGKIVKCYKSN</sequence>
<evidence type="ECO:0000313" key="4">
    <source>
        <dbReference type="Proteomes" id="UP000286773"/>
    </source>
</evidence>
<protein>
    <recommendedName>
        <fullName evidence="5">6-bladed beta-propeller</fullName>
    </recommendedName>
</protein>
<accession>A0A430AVL8</accession>
<dbReference type="OrthoDB" id="9799230at2"/>
<feature type="repeat" description="NHL" evidence="2">
    <location>
        <begin position="110"/>
        <end position="152"/>
    </location>
</feature>
<organism evidence="3 4">
    <name type="scientific">Vagococcus acidifermentans</name>
    <dbReference type="NCBI Taxonomy" id="564710"/>
    <lineage>
        <taxon>Bacteria</taxon>
        <taxon>Bacillati</taxon>
        <taxon>Bacillota</taxon>
        <taxon>Bacilli</taxon>
        <taxon>Lactobacillales</taxon>
        <taxon>Enterococcaceae</taxon>
        <taxon>Vagococcus</taxon>
    </lineage>
</organism>
<dbReference type="InterPro" id="IPR011042">
    <property type="entry name" value="6-blade_b-propeller_TolB-like"/>
</dbReference>
<dbReference type="PROSITE" id="PS51257">
    <property type="entry name" value="PROKAR_LIPOPROTEIN"/>
    <property type="match status" value="1"/>
</dbReference>
<evidence type="ECO:0000256" key="1">
    <source>
        <dbReference type="ARBA" id="ARBA00022737"/>
    </source>
</evidence>
<dbReference type="PANTHER" id="PTHR24104">
    <property type="entry name" value="E3 UBIQUITIN-PROTEIN LIGASE NHLRC1-RELATED"/>
    <property type="match status" value="1"/>
</dbReference>
<dbReference type="PROSITE" id="PS51125">
    <property type="entry name" value="NHL"/>
    <property type="match status" value="1"/>
</dbReference>
<dbReference type="EMBL" id="NGKC01000006">
    <property type="protein sequence ID" value="RSU12114.1"/>
    <property type="molecule type" value="Genomic_DNA"/>
</dbReference>
<dbReference type="GO" id="GO:0008270">
    <property type="term" value="F:zinc ion binding"/>
    <property type="evidence" value="ECO:0007669"/>
    <property type="project" value="UniProtKB-KW"/>
</dbReference>
<dbReference type="GO" id="GO:0043161">
    <property type="term" value="P:proteasome-mediated ubiquitin-dependent protein catabolic process"/>
    <property type="evidence" value="ECO:0007669"/>
    <property type="project" value="TreeGrafter"/>
</dbReference>
<dbReference type="GO" id="GO:0061630">
    <property type="term" value="F:ubiquitin protein ligase activity"/>
    <property type="evidence" value="ECO:0007669"/>
    <property type="project" value="TreeGrafter"/>
</dbReference>
<proteinExistence type="predicted"/>